<keyword evidence="5" id="KW-0067">ATP-binding</keyword>
<accession>A0AAD9QJX6</accession>
<dbReference type="GO" id="GO:0002151">
    <property type="term" value="F:G-quadruplex RNA binding"/>
    <property type="evidence" value="ECO:0007669"/>
    <property type="project" value="TreeGrafter"/>
</dbReference>
<evidence type="ECO:0000259" key="10">
    <source>
        <dbReference type="PROSITE" id="PS51194"/>
    </source>
</evidence>
<dbReference type="SMART" id="SM00847">
    <property type="entry name" value="HA2"/>
    <property type="match status" value="1"/>
</dbReference>
<keyword evidence="6" id="KW-0805">Transcription regulation</keyword>
<dbReference type="GO" id="GO:0005737">
    <property type="term" value="C:cytoplasm"/>
    <property type="evidence" value="ECO:0007669"/>
    <property type="project" value="TreeGrafter"/>
</dbReference>
<dbReference type="InterPro" id="IPR007502">
    <property type="entry name" value="Helicase-assoc_dom"/>
</dbReference>
<dbReference type="GO" id="GO:0003724">
    <property type="term" value="F:RNA helicase activity"/>
    <property type="evidence" value="ECO:0007669"/>
    <property type="project" value="TreeGrafter"/>
</dbReference>
<comment type="subcellular location">
    <subcellularLocation>
        <location evidence="1">Nucleus</location>
    </subcellularLocation>
</comment>
<feature type="compositionally biased region" description="Acidic residues" evidence="9">
    <location>
        <begin position="65"/>
        <end position="79"/>
    </location>
</feature>
<evidence type="ECO:0000313" key="11">
    <source>
        <dbReference type="EMBL" id="KAK2562281.1"/>
    </source>
</evidence>
<dbReference type="GO" id="GO:0003678">
    <property type="term" value="F:DNA helicase activity"/>
    <property type="evidence" value="ECO:0007669"/>
    <property type="project" value="TreeGrafter"/>
</dbReference>
<name>A0AAD9QJX6_ACRCE</name>
<dbReference type="GO" id="GO:0005524">
    <property type="term" value="F:ATP binding"/>
    <property type="evidence" value="ECO:0007669"/>
    <property type="project" value="UniProtKB-KW"/>
</dbReference>
<evidence type="ECO:0000313" key="12">
    <source>
        <dbReference type="Proteomes" id="UP001249851"/>
    </source>
</evidence>
<dbReference type="AlphaFoldDB" id="A0AAD9QJX6"/>
<dbReference type="Pfam" id="PF00271">
    <property type="entry name" value="Helicase_C"/>
    <property type="match status" value="1"/>
</dbReference>
<evidence type="ECO:0000256" key="1">
    <source>
        <dbReference type="ARBA" id="ARBA00004123"/>
    </source>
</evidence>
<organism evidence="11 12">
    <name type="scientific">Acropora cervicornis</name>
    <name type="common">Staghorn coral</name>
    <dbReference type="NCBI Taxonomy" id="6130"/>
    <lineage>
        <taxon>Eukaryota</taxon>
        <taxon>Metazoa</taxon>
        <taxon>Cnidaria</taxon>
        <taxon>Anthozoa</taxon>
        <taxon>Hexacorallia</taxon>
        <taxon>Scleractinia</taxon>
        <taxon>Astrocoeniina</taxon>
        <taxon>Acroporidae</taxon>
        <taxon>Acropora</taxon>
    </lineage>
</organism>
<reference evidence="11" key="1">
    <citation type="journal article" date="2023" name="G3 (Bethesda)">
        <title>Whole genome assembly and annotation of the endangered Caribbean coral Acropora cervicornis.</title>
        <authorList>
            <person name="Selwyn J.D."/>
            <person name="Vollmer S.V."/>
        </authorList>
    </citation>
    <scope>NUCLEOTIDE SEQUENCE</scope>
    <source>
        <strain evidence="11">K2</strain>
    </source>
</reference>
<dbReference type="SUPFAM" id="SSF52540">
    <property type="entry name" value="P-loop containing nucleoside triphosphate hydrolases"/>
    <property type="match status" value="1"/>
</dbReference>
<dbReference type="FunFam" id="1.20.120.1080:FF:000002">
    <property type="entry name" value="Putative ATP-dependent RNA helicase DHX36"/>
    <property type="match status" value="1"/>
</dbReference>
<protein>
    <submittedName>
        <fullName evidence="11">ATP-dependent DNA/RNA helicase DHX36</fullName>
    </submittedName>
</protein>
<dbReference type="PANTHER" id="PTHR18934">
    <property type="entry name" value="ATP-DEPENDENT RNA HELICASE"/>
    <property type="match status" value="1"/>
</dbReference>
<proteinExistence type="predicted"/>
<dbReference type="PANTHER" id="PTHR18934:SF237">
    <property type="entry name" value="ATP-DEPENDENT DNA_RNA HELICASE DHX36"/>
    <property type="match status" value="1"/>
</dbReference>
<feature type="compositionally biased region" description="Basic residues" evidence="9">
    <location>
        <begin position="46"/>
        <end position="56"/>
    </location>
</feature>
<evidence type="ECO:0000256" key="2">
    <source>
        <dbReference type="ARBA" id="ARBA00022741"/>
    </source>
</evidence>
<keyword evidence="4 11" id="KW-0347">Helicase</keyword>
<dbReference type="Pfam" id="PF26026">
    <property type="entry name" value="RNA_hel_CTD"/>
    <property type="match status" value="1"/>
</dbReference>
<evidence type="ECO:0000256" key="4">
    <source>
        <dbReference type="ARBA" id="ARBA00022806"/>
    </source>
</evidence>
<evidence type="ECO:0000256" key="6">
    <source>
        <dbReference type="ARBA" id="ARBA00023015"/>
    </source>
</evidence>
<dbReference type="CDD" id="cd18791">
    <property type="entry name" value="SF2_C_RHA"/>
    <property type="match status" value="1"/>
</dbReference>
<evidence type="ECO:0000256" key="3">
    <source>
        <dbReference type="ARBA" id="ARBA00022801"/>
    </source>
</evidence>
<reference evidence="11" key="2">
    <citation type="journal article" date="2023" name="Science">
        <title>Genomic signatures of disease resistance in endangered staghorn corals.</title>
        <authorList>
            <person name="Vollmer S.V."/>
            <person name="Selwyn J.D."/>
            <person name="Despard B.A."/>
            <person name="Roesel C.L."/>
        </authorList>
    </citation>
    <scope>NUCLEOTIDE SEQUENCE</scope>
    <source>
        <strain evidence="11">K2</strain>
    </source>
</reference>
<keyword evidence="2" id="KW-0547">Nucleotide-binding</keyword>
<comment type="caution">
    <text evidence="11">The sequence shown here is derived from an EMBL/GenBank/DDBJ whole genome shotgun (WGS) entry which is preliminary data.</text>
</comment>
<sequence>MAENKAMVENLFPKAARLSYASADSPKENRKPGVKRRRTESAISLPRRKLPKRKARSYVSKYESENDSEDGGDEEDPDDLYTPPNMIVKLWPWQHARKDSQDSELENWKGLHHSWKTGEDSVCLPKPKQRTRLQPKVEVEITEEDLILVAERVADKNYNKNGTTCHQCRQKTDDLKTVCRNQDCHGTRGQFCGPCLKNRYGEDAKKALMDKSWCCPPCRGICNCSFCMPKRGFKCTGILIHVAKERGYSDVKCINFDIDRFSPRTIATLNNMYMEKIDLDLVVRVVTHISLHMEEGAILVFLPGWDDISKVHDKLKEEKMFSSDKFRIIPLHSMMPSTNQKEVFDRPPEGVRKIVIATNIAETRVQLGYCFHLFTKYHADTLEDYQLPEMLRTPLEELCLQIKILKLGMIRPFLAKALQPPEDQAVINALEVLHQLNALDANEELTPLGYHLATLPVDPRVGKLILFGAIFSCLDPVLTVASVLGFKDPFVSPLGKQKEAERARAYFAGDTRSDHLALLRAFQGWEQASRGGREREFCWRNFLSGNTMKLSYAQVCTLMPPILRTLEDGRVYLHPKSVNAQVIVFEDNFLIYHEKMKSSSEEGQETVAVDDFIKFKSPTRIANLVKELRVELDKLLKQKIAQPKMKLSAGTGVGSKENALLRAIIDLITSEENSNWRKQRAMADYPQVMTH</sequence>
<dbReference type="Gene3D" id="3.40.50.300">
    <property type="entry name" value="P-loop containing nucleotide triphosphate hydrolases"/>
    <property type="match status" value="1"/>
</dbReference>
<dbReference type="Proteomes" id="UP001249851">
    <property type="component" value="Unassembled WGS sequence"/>
</dbReference>
<dbReference type="InterPro" id="IPR048333">
    <property type="entry name" value="HA2_WH"/>
</dbReference>
<gene>
    <name evidence="11" type="ORF">P5673_014550</name>
</gene>
<keyword evidence="7" id="KW-0804">Transcription</keyword>
<dbReference type="InterPro" id="IPR027417">
    <property type="entry name" value="P-loop_NTPase"/>
</dbReference>
<evidence type="ECO:0000256" key="9">
    <source>
        <dbReference type="SAM" id="MobiDB-lite"/>
    </source>
</evidence>
<dbReference type="Pfam" id="PF10497">
    <property type="entry name" value="zf-4CXXC_R1"/>
    <property type="match status" value="1"/>
</dbReference>
<evidence type="ECO:0000256" key="8">
    <source>
        <dbReference type="ARBA" id="ARBA00023242"/>
    </source>
</evidence>
<dbReference type="InterPro" id="IPR018866">
    <property type="entry name" value="Znf-4CXXC_R1"/>
</dbReference>
<dbReference type="Gene3D" id="1.20.120.1080">
    <property type="match status" value="1"/>
</dbReference>
<keyword evidence="3" id="KW-0378">Hydrolase</keyword>
<evidence type="ECO:0000256" key="5">
    <source>
        <dbReference type="ARBA" id="ARBA00022840"/>
    </source>
</evidence>
<dbReference type="Pfam" id="PF04408">
    <property type="entry name" value="WHD_HA2"/>
    <property type="match status" value="1"/>
</dbReference>
<keyword evidence="12" id="KW-1185">Reference proteome</keyword>
<dbReference type="GO" id="GO:0005634">
    <property type="term" value="C:nucleus"/>
    <property type="evidence" value="ECO:0007669"/>
    <property type="project" value="UniProtKB-SubCell"/>
</dbReference>
<keyword evidence="8" id="KW-0539">Nucleus</keyword>
<feature type="region of interest" description="Disordered" evidence="9">
    <location>
        <begin position="13"/>
        <end position="83"/>
    </location>
</feature>
<dbReference type="InterPro" id="IPR059023">
    <property type="entry name" value="RNA_hel_CTD"/>
</dbReference>
<dbReference type="EMBL" id="JARQWQ010000029">
    <property type="protein sequence ID" value="KAK2562281.1"/>
    <property type="molecule type" value="Genomic_DNA"/>
</dbReference>
<evidence type="ECO:0000256" key="7">
    <source>
        <dbReference type="ARBA" id="ARBA00023163"/>
    </source>
</evidence>
<dbReference type="GO" id="GO:0016787">
    <property type="term" value="F:hydrolase activity"/>
    <property type="evidence" value="ECO:0007669"/>
    <property type="project" value="UniProtKB-KW"/>
</dbReference>
<dbReference type="InterPro" id="IPR001650">
    <property type="entry name" value="Helicase_C-like"/>
</dbReference>
<dbReference type="PROSITE" id="PS51194">
    <property type="entry name" value="HELICASE_CTER"/>
    <property type="match status" value="1"/>
</dbReference>
<feature type="domain" description="Helicase C-terminal" evidence="10">
    <location>
        <begin position="285"/>
        <end position="449"/>
    </location>
</feature>
<dbReference type="Pfam" id="PF21010">
    <property type="entry name" value="HA2_C"/>
    <property type="match status" value="1"/>
</dbReference>